<accession>A0A7W4IJI8</accession>
<evidence type="ECO:0000313" key="1">
    <source>
        <dbReference type="EMBL" id="MBB2164011.1"/>
    </source>
</evidence>
<sequence length="134" mass="14829">MGRAPTKFSFLKDVEIVAKKTGVQKSPRDAFIAAIDKQIDAAETLRDGKDLQTGKKASRLWFKTDFAGNITTDIRYGARTIDLPGMTKGKTFKVGQGYDTLIGFYEKVRESAEAGEFDDILIKMSSEIASRLGR</sequence>
<dbReference type="Proteomes" id="UP000540490">
    <property type="component" value="Unassembled WGS sequence"/>
</dbReference>
<comment type="caution">
    <text evidence="1">The sequence shown here is derived from an EMBL/GenBank/DDBJ whole genome shotgun (WGS) entry which is preliminary data.</text>
</comment>
<reference evidence="3 4" key="1">
    <citation type="submission" date="2020-04" db="EMBL/GenBank/DDBJ databases">
        <title>Description of novel Gluconacetobacter.</title>
        <authorList>
            <person name="Sombolestani A."/>
        </authorList>
    </citation>
    <scope>NUCLEOTIDE SEQUENCE [LARGE SCALE GENOMIC DNA]</scope>
    <source>
        <strain evidence="2 3">LMG 1728</strain>
        <strain evidence="1 4">LMG 1731</strain>
    </source>
</reference>
<dbReference type="AlphaFoldDB" id="A0A7W4IJI8"/>
<gene>
    <name evidence="2" type="ORF">HLH25_03505</name>
    <name evidence="1" type="ORF">HLH26_05565</name>
</gene>
<evidence type="ECO:0000313" key="2">
    <source>
        <dbReference type="EMBL" id="MBB2192715.1"/>
    </source>
</evidence>
<dbReference type="RefSeq" id="WP_182972750.1">
    <property type="nucleotide sequence ID" value="NZ_JABEQN010000003.1"/>
</dbReference>
<dbReference type="EMBL" id="JABEQN010000003">
    <property type="protein sequence ID" value="MBB2192715.1"/>
    <property type="molecule type" value="Genomic_DNA"/>
</dbReference>
<protein>
    <submittedName>
        <fullName evidence="1">Uncharacterized protein</fullName>
    </submittedName>
</protein>
<dbReference type="EMBL" id="JABEQO010000005">
    <property type="protein sequence ID" value="MBB2164011.1"/>
    <property type="molecule type" value="Genomic_DNA"/>
</dbReference>
<proteinExistence type="predicted"/>
<evidence type="ECO:0000313" key="3">
    <source>
        <dbReference type="Proteomes" id="UP000540490"/>
    </source>
</evidence>
<name>A0A7W4IJI8_9PROT</name>
<evidence type="ECO:0000313" key="4">
    <source>
        <dbReference type="Proteomes" id="UP000561077"/>
    </source>
</evidence>
<dbReference type="Proteomes" id="UP000561077">
    <property type="component" value="Unassembled WGS sequence"/>
</dbReference>
<organism evidence="1 4">
    <name type="scientific">Gluconacetobacter dulcium</name>
    <dbReference type="NCBI Taxonomy" id="2729096"/>
    <lineage>
        <taxon>Bacteria</taxon>
        <taxon>Pseudomonadati</taxon>
        <taxon>Pseudomonadota</taxon>
        <taxon>Alphaproteobacteria</taxon>
        <taxon>Acetobacterales</taxon>
        <taxon>Acetobacteraceae</taxon>
        <taxon>Gluconacetobacter</taxon>
    </lineage>
</organism>
<keyword evidence="3" id="KW-1185">Reference proteome</keyword>